<keyword evidence="4" id="KW-1185">Reference proteome</keyword>
<evidence type="ECO:0000313" key="3">
    <source>
        <dbReference type="EMBL" id="VFU01522.1"/>
    </source>
</evidence>
<protein>
    <submittedName>
        <fullName evidence="3">Aste57867_24888 protein</fullName>
    </submittedName>
</protein>
<sequence length="173" mass="19635">MIRHQANSGRWMAAEEAYVDSAISCFFLGILDDCHGLTLRQYIAWKLHCDEMRVTKKLRETKVLAGRRFIAQNFNRKCFSPKTEPPTAAEMELLTTLKLAYSQFEVALARKQTRKWTDIATTETPPPAATPRHDAIRSLLNGASDDDDEDSDHHGCEEELVVDLEALSINQEQ</sequence>
<dbReference type="PANTHER" id="PTHR35213:SF3">
    <property type="entry name" value="MYB-LIKE DOMAIN-CONTAINING PROTEIN"/>
    <property type="match status" value="1"/>
</dbReference>
<dbReference type="EMBL" id="CAADRA010007482">
    <property type="protein sequence ID" value="VFU01522.1"/>
    <property type="molecule type" value="Genomic_DNA"/>
</dbReference>
<evidence type="ECO:0000313" key="4">
    <source>
        <dbReference type="Proteomes" id="UP000332933"/>
    </source>
</evidence>
<organism evidence="3 4">
    <name type="scientific">Aphanomyces stellatus</name>
    <dbReference type="NCBI Taxonomy" id="120398"/>
    <lineage>
        <taxon>Eukaryota</taxon>
        <taxon>Sar</taxon>
        <taxon>Stramenopiles</taxon>
        <taxon>Oomycota</taxon>
        <taxon>Saprolegniomycetes</taxon>
        <taxon>Saprolegniales</taxon>
        <taxon>Verrucalvaceae</taxon>
        <taxon>Aphanomyces</taxon>
    </lineage>
</organism>
<dbReference type="AlphaFoldDB" id="A0A485LRP9"/>
<reference evidence="3 4" key="1">
    <citation type="submission" date="2019-03" db="EMBL/GenBank/DDBJ databases">
        <authorList>
            <person name="Gaulin E."/>
            <person name="Dumas B."/>
        </authorList>
    </citation>
    <scope>NUCLEOTIDE SEQUENCE [LARGE SCALE GENOMIC DNA]</scope>
    <source>
        <strain evidence="3">CBS 568.67</strain>
    </source>
</reference>
<name>A0A485LRP9_9STRA</name>
<feature type="region of interest" description="Disordered" evidence="1">
    <location>
        <begin position="117"/>
        <end position="155"/>
    </location>
</feature>
<dbReference type="Proteomes" id="UP000332933">
    <property type="component" value="Unassembled WGS sequence"/>
</dbReference>
<evidence type="ECO:0000256" key="1">
    <source>
        <dbReference type="SAM" id="MobiDB-lite"/>
    </source>
</evidence>
<accession>A0A485LRP9</accession>
<proteinExistence type="predicted"/>
<evidence type="ECO:0000313" key="2">
    <source>
        <dbReference type="EMBL" id="KAF0683035.1"/>
    </source>
</evidence>
<dbReference type="OrthoDB" id="206107at2759"/>
<gene>
    <name evidence="3" type="primary">Aste57867_24888</name>
    <name evidence="2" type="ORF">As57867_024810</name>
    <name evidence="3" type="ORF">ASTE57867_24888</name>
</gene>
<reference evidence="2" key="2">
    <citation type="submission" date="2019-06" db="EMBL/GenBank/DDBJ databases">
        <title>Genomics analysis of Aphanomyces spp. identifies a new class of oomycete effector associated with host adaptation.</title>
        <authorList>
            <person name="Gaulin E."/>
        </authorList>
    </citation>
    <scope>NUCLEOTIDE SEQUENCE</scope>
    <source>
        <strain evidence="2">CBS 578.67</strain>
    </source>
</reference>
<dbReference type="EMBL" id="VJMH01007456">
    <property type="protein sequence ID" value="KAF0683035.1"/>
    <property type="molecule type" value="Genomic_DNA"/>
</dbReference>
<dbReference type="PANTHER" id="PTHR35213">
    <property type="entry name" value="RING-TYPE DOMAIN-CONTAINING PROTEIN-RELATED"/>
    <property type="match status" value="1"/>
</dbReference>